<protein>
    <submittedName>
        <fullName evidence="2">Uncharacterized protein</fullName>
    </submittedName>
</protein>
<feature type="region of interest" description="Disordered" evidence="1">
    <location>
        <begin position="118"/>
        <end position="139"/>
    </location>
</feature>
<organism evidence="2 3">
    <name type="scientific">Actinocorallia aurantiaca</name>
    <dbReference type="NCBI Taxonomy" id="46204"/>
    <lineage>
        <taxon>Bacteria</taxon>
        <taxon>Bacillati</taxon>
        <taxon>Actinomycetota</taxon>
        <taxon>Actinomycetes</taxon>
        <taxon>Streptosporangiales</taxon>
        <taxon>Thermomonosporaceae</taxon>
        <taxon>Actinocorallia</taxon>
    </lineage>
</organism>
<keyword evidence="3" id="KW-1185">Reference proteome</keyword>
<proteinExistence type="predicted"/>
<dbReference type="EMBL" id="BAAATZ010000013">
    <property type="protein sequence ID" value="GAA2728245.1"/>
    <property type="molecule type" value="Genomic_DNA"/>
</dbReference>
<sequence length="139" mass="15516">MNYCRDMLKLCPAPADLLHVPACHAASGVSIPKVRGDVARRPRHESSATSPEEREWREKLTVGMNQALNGKIVSWWNLRPHRVDSQNFAIEYSGIKLMLMTTLSNYQASIKSLEGEALSVSPPGGFPESARNRNKWTPT</sequence>
<gene>
    <name evidence="2" type="ORF">GCM10010439_35990</name>
</gene>
<evidence type="ECO:0000313" key="2">
    <source>
        <dbReference type="EMBL" id="GAA2728245.1"/>
    </source>
</evidence>
<dbReference type="Proteomes" id="UP001501842">
    <property type="component" value="Unassembled WGS sequence"/>
</dbReference>
<accession>A0ABN3UBR1</accession>
<evidence type="ECO:0000256" key="1">
    <source>
        <dbReference type="SAM" id="MobiDB-lite"/>
    </source>
</evidence>
<feature type="region of interest" description="Disordered" evidence="1">
    <location>
        <begin position="36"/>
        <end position="56"/>
    </location>
</feature>
<name>A0ABN3UBR1_9ACTN</name>
<comment type="caution">
    <text evidence="2">The sequence shown here is derived from an EMBL/GenBank/DDBJ whole genome shotgun (WGS) entry which is preliminary data.</text>
</comment>
<reference evidence="2 3" key="1">
    <citation type="journal article" date="2019" name="Int. J. Syst. Evol. Microbiol.">
        <title>The Global Catalogue of Microorganisms (GCM) 10K type strain sequencing project: providing services to taxonomists for standard genome sequencing and annotation.</title>
        <authorList>
            <consortium name="The Broad Institute Genomics Platform"/>
            <consortium name="The Broad Institute Genome Sequencing Center for Infectious Disease"/>
            <person name="Wu L."/>
            <person name="Ma J."/>
        </authorList>
    </citation>
    <scope>NUCLEOTIDE SEQUENCE [LARGE SCALE GENOMIC DNA]</scope>
    <source>
        <strain evidence="2 3">JCM 8201</strain>
    </source>
</reference>
<evidence type="ECO:0000313" key="3">
    <source>
        <dbReference type="Proteomes" id="UP001501842"/>
    </source>
</evidence>